<sequence>MPATNPAKELLALFETWSSRPGRADTQRKLGEPEGIEEICAAVRHLLALREVLESLSGAGHEMTVYKDA</sequence>
<comment type="caution">
    <text evidence="1">The sequence shown here is derived from an EMBL/GenBank/DDBJ whole genome shotgun (WGS) entry which is preliminary data.</text>
</comment>
<evidence type="ECO:0000313" key="2">
    <source>
        <dbReference type="Proteomes" id="UP000006415"/>
    </source>
</evidence>
<reference evidence="1 2" key="1">
    <citation type="submission" date="2012-01" db="EMBL/GenBank/DDBJ databases">
        <title>The Genome Sequence of Scardovia wiggsiae F0424.</title>
        <authorList>
            <consortium name="The Broad Institute Genome Sequencing Platform"/>
            <person name="Earl A."/>
            <person name="Ward D."/>
            <person name="Feldgarden M."/>
            <person name="Gevers D."/>
            <person name="Izard J."/>
            <person name="Ganesan A."/>
            <person name="Baranova O.V."/>
            <person name="Blanton J.M."/>
            <person name="Tanner A.C."/>
            <person name="Mathney J."/>
            <person name="Dewhirst F.E."/>
            <person name="Young S.K."/>
            <person name="Zeng Q."/>
            <person name="Gargeya S."/>
            <person name="Fitzgerald M."/>
            <person name="Haas B."/>
            <person name="Abouelleil A."/>
            <person name="Alvarado L."/>
            <person name="Arachchi H.M."/>
            <person name="Berlin A."/>
            <person name="Chapman S.B."/>
            <person name="Gearin G."/>
            <person name="Goldberg J."/>
            <person name="Griggs A."/>
            <person name="Gujja S."/>
            <person name="Hansen M."/>
            <person name="Heiman D."/>
            <person name="Howarth C."/>
            <person name="Larimer J."/>
            <person name="Lui A."/>
            <person name="MacDonald P.J.P."/>
            <person name="McCowen C."/>
            <person name="Montmayeur A."/>
            <person name="Murphy C."/>
            <person name="Neiman D."/>
            <person name="Pearson M."/>
            <person name="Priest M."/>
            <person name="Roberts A."/>
            <person name="Saif S."/>
            <person name="Shea T."/>
            <person name="Sisk P."/>
            <person name="Stolte C."/>
            <person name="Sykes S."/>
            <person name="Wortman J."/>
            <person name="Nusbaum C."/>
            <person name="Birren B."/>
        </authorList>
    </citation>
    <scope>NUCLEOTIDE SEQUENCE [LARGE SCALE GENOMIC DNA]</scope>
    <source>
        <strain evidence="1 2">F0424</strain>
    </source>
</reference>
<dbReference type="RefSeq" id="WP_007147515.1">
    <property type="nucleotide sequence ID" value="NZ_AKCI01000001.1"/>
</dbReference>
<keyword evidence="2" id="KW-1185">Reference proteome</keyword>
<dbReference type="HOGENOM" id="CLU_2773540_0_0_11"/>
<accession>J0X1G6</accession>
<dbReference type="EMBL" id="AGZS01000001">
    <property type="protein sequence ID" value="EJD65684.1"/>
    <property type="molecule type" value="Genomic_DNA"/>
</dbReference>
<gene>
    <name evidence="1" type="ORF">HMPREF9156_00448</name>
</gene>
<dbReference type="AlphaFoldDB" id="J0X1G6"/>
<organism evidence="1 2">
    <name type="scientific">Scardovia wiggsiae F0424</name>
    <dbReference type="NCBI Taxonomy" id="857290"/>
    <lineage>
        <taxon>Bacteria</taxon>
        <taxon>Bacillati</taxon>
        <taxon>Actinomycetota</taxon>
        <taxon>Actinomycetes</taxon>
        <taxon>Bifidobacteriales</taxon>
        <taxon>Bifidobacteriaceae</taxon>
        <taxon>Scardovia</taxon>
    </lineage>
</organism>
<proteinExistence type="predicted"/>
<name>J0X1G6_9BIFI</name>
<dbReference type="STRING" id="857290.HMPREF9156_00448"/>
<protein>
    <submittedName>
        <fullName evidence="1">Uncharacterized protein</fullName>
    </submittedName>
</protein>
<evidence type="ECO:0000313" key="1">
    <source>
        <dbReference type="EMBL" id="EJD65684.1"/>
    </source>
</evidence>
<dbReference type="Proteomes" id="UP000006415">
    <property type="component" value="Unassembled WGS sequence"/>
</dbReference>